<gene>
    <name evidence="9" type="ORF">KOR34_45850</name>
</gene>
<sequence precursor="true">MESARPLLAAPLLGALALASAGWAQGPDLSPPRATPQKAAGPVGLPHLLEPTPPVVGVEEELPAETAPTIQATEPAEPPAPMPDLPAPLVAQAAAPASAIVDPPAVQSHTTSVPQDPRRLAPRSQSATPRAPGERPQLLSFSWDSLPLDPVTSAAALGLVVGLFLLTAALLKRATPKSQRLLPGEVASVVGRIALGGKQTAHLLKVGSKLVLVHITPDGAKPLTEVTDPAEVSRLLGLCEQGGEHSATTAFQDVFEKLTTEPAEPGFLGGESPLIDRQQLAAAYAKTPGGRGAR</sequence>
<evidence type="ECO:0000256" key="3">
    <source>
        <dbReference type="ARBA" id="ARBA00022692"/>
    </source>
</evidence>
<keyword evidence="5 7" id="KW-0472">Membrane</keyword>
<accession>A0A5C5UZD2</accession>
<keyword evidence="10" id="KW-1185">Reference proteome</keyword>
<evidence type="ECO:0000256" key="1">
    <source>
        <dbReference type="ARBA" id="ARBA00004236"/>
    </source>
</evidence>
<dbReference type="Pfam" id="PF04347">
    <property type="entry name" value="FliO"/>
    <property type="match status" value="1"/>
</dbReference>
<feature type="transmembrane region" description="Helical" evidence="7">
    <location>
        <begin position="151"/>
        <end position="171"/>
    </location>
</feature>
<evidence type="ECO:0000256" key="5">
    <source>
        <dbReference type="ARBA" id="ARBA00023136"/>
    </source>
</evidence>
<evidence type="ECO:0000313" key="10">
    <source>
        <dbReference type="Proteomes" id="UP000316714"/>
    </source>
</evidence>
<protein>
    <submittedName>
        <fullName evidence="9">Flagellar biosynthesis protein, FliO</fullName>
    </submittedName>
</protein>
<evidence type="ECO:0000256" key="7">
    <source>
        <dbReference type="SAM" id="Phobius"/>
    </source>
</evidence>
<dbReference type="EMBL" id="SIHJ01000004">
    <property type="protein sequence ID" value="TWT31209.1"/>
    <property type="molecule type" value="Genomic_DNA"/>
</dbReference>
<comment type="caution">
    <text evidence="9">The sequence shown here is derived from an EMBL/GenBank/DDBJ whole genome shotgun (WGS) entry which is preliminary data.</text>
</comment>
<keyword evidence="9" id="KW-0969">Cilium</keyword>
<evidence type="ECO:0000256" key="6">
    <source>
        <dbReference type="SAM" id="MobiDB-lite"/>
    </source>
</evidence>
<keyword evidence="2" id="KW-1003">Cell membrane</keyword>
<proteinExistence type="predicted"/>
<feature type="signal peptide" evidence="8">
    <location>
        <begin position="1"/>
        <end position="24"/>
    </location>
</feature>
<feature type="region of interest" description="Disordered" evidence="6">
    <location>
        <begin position="23"/>
        <end position="53"/>
    </location>
</feature>
<comment type="subcellular location">
    <subcellularLocation>
        <location evidence="1">Cell membrane</location>
    </subcellularLocation>
</comment>
<keyword evidence="9" id="KW-0966">Cell projection</keyword>
<dbReference type="AlphaFoldDB" id="A0A5C5UZD2"/>
<reference evidence="9 10" key="1">
    <citation type="submission" date="2019-02" db="EMBL/GenBank/DDBJ databases">
        <title>Deep-cultivation of Planctomycetes and their phenomic and genomic characterization uncovers novel biology.</title>
        <authorList>
            <person name="Wiegand S."/>
            <person name="Jogler M."/>
            <person name="Boedeker C."/>
            <person name="Pinto D."/>
            <person name="Vollmers J."/>
            <person name="Rivas-Marin E."/>
            <person name="Kohn T."/>
            <person name="Peeters S.H."/>
            <person name="Heuer A."/>
            <person name="Rast P."/>
            <person name="Oberbeckmann S."/>
            <person name="Bunk B."/>
            <person name="Jeske O."/>
            <person name="Meyerdierks A."/>
            <person name="Storesund J.E."/>
            <person name="Kallscheuer N."/>
            <person name="Luecker S."/>
            <person name="Lage O.M."/>
            <person name="Pohl T."/>
            <person name="Merkel B.J."/>
            <person name="Hornburger P."/>
            <person name="Mueller R.-W."/>
            <person name="Bruemmer F."/>
            <person name="Labrenz M."/>
            <person name="Spormann A.M."/>
            <person name="Op Den Camp H."/>
            <person name="Overmann J."/>
            <person name="Amann R."/>
            <person name="Jetten M.S.M."/>
            <person name="Mascher T."/>
            <person name="Medema M.H."/>
            <person name="Devos D.P."/>
            <person name="Kaster A.-K."/>
            <person name="Ovreas L."/>
            <person name="Rohde M."/>
            <person name="Galperin M.Y."/>
            <person name="Jogler C."/>
        </authorList>
    </citation>
    <scope>NUCLEOTIDE SEQUENCE [LARGE SCALE GENOMIC DNA]</scope>
    <source>
        <strain evidence="9 10">KOR34</strain>
    </source>
</reference>
<evidence type="ECO:0000313" key="9">
    <source>
        <dbReference type="EMBL" id="TWT31209.1"/>
    </source>
</evidence>
<dbReference type="GO" id="GO:0016020">
    <property type="term" value="C:membrane"/>
    <property type="evidence" value="ECO:0007669"/>
    <property type="project" value="InterPro"/>
</dbReference>
<dbReference type="Proteomes" id="UP000316714">
    <property type="component" value="Unassembled WGS sequence"/>
</dbReference>
<dbReference type="GO" id="GO:0044781">
    <property type="term" value="P:bacterial-type flagellum organization"/>
    <property type="evidence" value="ECO:0007669"/>
    <property type="project" value="InterPro"/>
</dbReference>
<dbReference type="RefSeq" id="WP_197531675.1">
    <property type="nucleotide sequence ID" value="NZ_SIHJ01000004.1"/>
</dbReference>
<feature type="chain" id="PRO_5022685175" evidence="8">
    <location>
        <begin position="25"/>
        <end position="294"/>
    </location>
</feature>
<name>A0A5C5UZD2_9BACT</name>
<keyword evidence="8" id="KW-0732">Signal</keyword>
<dbReference type="InterPro" id="IPR022781">
    <property type="entry name" value="Flagellar_biosynth_FliO"/>
</dbReference>
<keyword evidence="3 7" id="KW-0812">Transmembrane</keyword>
<evidence type="ECO:0000256" key="8">
    <source>
        <dbReference type="SAM" id="SignalP"/>
    </source>
</evidence>
<organism evidence="9 10">
    <name type="scientific">Posidoniimonas corsicana</name>
    <dbReference type="NCBI Taxonomy" id="1938618"/>
    <lineage>
        <taxon>Bacteria</taxon>
        <taxon>Pseudomonadati</taxon>
        <taxon>Planctomycetota</taxon>
        <taxon>Planctomycetia</taxon>
        <taxon>Pirellulales</taxon>
        <taxon>Lacipirellulaceae</taxon>
        <taxon>Posidoniimonas</taxon>
    </lineage>
</organism>
<evidence type="ECO:0000256" key="4">
    <source>
        <dbReference type="ARBA" id="ARBA00022989"/>
    </source>
</evidence>
<evidence type="ECO:0000256" key="2">
    <source>
        <dbReference type="ARBA" id="ARBA00022475"/>
    </source>
</evidence>
<keyword evidence="9" id="KW-0282">Flagellum</keyword>
<feature type="region of interest" description="Disordered" evidence="6">
    <location>
        <begin position="105"/>
        <end position="136"/>
    </location>
</feature>
<keyword evidence="4 7" id="KW-1133">Transmembrane helix</keyword>